<name>A8RZ36_ENTBW</name>
<protein>
    <submittedName>
        <fullName evidence="1">Uncharacterized protein</fullName>
    </submittedName>
</protein>
<evidence type="ECO:0000313" key="2">
    <source>
        <dbReference type="Proteomes" id="UP000005396"/>
    </source>
</evidence>
<sequence>MQEQRYGVGERNGGLSDFNWKIRPHKIKTYLRTLY</sequence>
<organism evidence="1 2">
    <name type="scientific">Enterocloster bolteae (strain ATCC BAA-613 / DSM 15670 / CCUG 46953 / JCM 12243 / WAL 16351)</name>
    <name type="common">Clostridium bolteae</name>
    <dbReference type="NCBI Taxonomy" id="411902"/>
    <lineage>
        <taxon>Bacteria</taxon>
        <taxon>Bacillati</taxon>
        <taxon>Bacillota</taxon>
        <taxon>Clostridia</taxon>
        <taxon>Lachnospirales</taxon>
        <taxon>Lachnospiraceae</taxon>
        <taxon>Enterocloster</taxon>
    </lineage>
</organism>
<comment type="caution">
    <text evidence="1">The sequence shown here is derived from an EMBL/GenBank/DDBJ whole genome shotgun (WGS) entry which is preliminary data.</text>
</comment>
<dbReference type="HOGENOM" id="CLU_3364182_0_0_9"/>
<reference evidence="1 2" key="1">
    <citation type="submission" date="2007-08" db="EMBL/GenBank/DDBJ databases">
        <authorList>
            <person name="Fulton L."/>
            <person name="Clifton S."/>
            <person name="Fulton B."/>
            <person name="Xu J."/>
            <person name="Minx P."/>
            <person name="Pepin K.H."/>
            <person name="Johnson M."/>
            <person name="Thiruvilangam P."/>
            <person name="Bhonagiri V."/>
            <person name="Nash W.E."/>
            <person name="Mardis E.R."/>
            <person name="Wilson R.K."/>
        </authorList>
    </citation>
    <scope>NUCLEOTIDE SEQUENCE [LARGE SCALE GENOMIC DNA]</scope>
    <source>
        <strain evidence="2">ATCC BAA-613 / DSM 15670 / CCUG 46953 / JCM 12243 / WAL 16351</strain>
    </source>
</reference>
<evidence type="ECO:0000313" key="1">
    <source>
        <dbReference type="EMBL" id="EDP14768.1"/>
    </source>
</evidence>
<proteinExistence type="predicted"/>
<dbReference type="EMBL" id="ABCC02000039">
    <property type="protein sequence ID" value="EDP14768.1"/>
    <property type="molecule type" value="Genomic_DNA"/>
</dbReference>
<dbReference type="AlphaFoldDB" id="A8RZ36"/>
<gene>
    <name evidence="1" type="ORF">CLOBOL_05311</name>
</gene>
<accession>A8RZ36</accession>
<dbReference type="PaxDb" id="411902-CLOBOL_05311"/>
<reference evidence="1 2" key="2">
    <citation type="submission" date="2007-09" db="EMBL/GenBank/DDBJ databases">
        <title>Draft genome sequence of Clostridium bolteae (ATCC BAA-613).</title>
        <authorList>
            <person name="Sudarsanam P."/>
            <person name="Ley R."/>
            <person name="Guruge J."/>
            <person name="Turnbaugh P.J."/>
            <person name="Mahowald M."/>
            <person name="Liep D."/>
            <person name="Gordon J."/>
        </authorList>
    </citation>
    <scope>NUCLEOTIDE SEQUENCE [LARGE SCALE GENOMIC DNA]</scope>
    <source>
        <strain evidence="2">ATCC BAA-613 / DSM 15670 / CCUG 46953 / JCM 12243 / WAL 16351</strain>
    </source>
</reference>
<dbReference type="Proteomes" id="UP000005396">
    <property type="component" value="Unassembled WGS sequence"/>
</dbReference>